<dbReference type="Pfam" id="PF03466">
    <property type="entry name" value="LysR_substrate"/>
    <property type="match status" value="1"/>
</dbReference>
<dbReference type="Proteomes" id="UP000252038">
    <property type="component" value="Chromosome"/>
</dbReference>
<dbReference type="Gene3D" id="1.10.10.10">
    <property type="entry name" value="Winged helix-like DNA-binding domain superfamily/Winged helix DNA-binding domain"/>
    <property type="match status" value="1"/>
</dbReference>
<evidence type="ECO:0000256" key="2">
    <source>
        <dbReference type="ARBA" id="ARBA00023015"/>
    </source>
</evidence>
<keyword evidence="4" id="KW-0804">Transcription</keyword>
<dbReference type="RefSeq" id="WP_114073281.1">
    <property type="nucleotide sequence ID" value="NZ_CP029554.1"/>
</dbReference>
<dbReference type="GO" id="GO:0043565">
    <property type="term" value="F:sequence-specific DNA binding"/>
    <property type="evidence" value="ECO:0007669"/>
    <property type="project" value="TreeGrafter"/>
</dbReference>
<dbReference type="Gene3D" id="3.40.190.290">
    <property type="match status" value="1"/>
</dbReference>
<dbReference type="InterPro" id="IPR036390">
    <property type="entry name" value="WH_DNA-bd_sf"/>
</dbReference>
<dbReference type="CDD" id="cd08422">
    <property type="entry name" value="PBP2_CrgA_like"/>
    <property type="match status" value="1"/>
</dbReference>
<dbReference type="SUPFAM" id="SSF53850">
    <property type="entry name" value="Periplasmic binding protein-like II"/>
    <property type="match status" value="1"/>
</dbReference>
<sequence length="319" mass="35387">MKTMPSPDNLLAFDALARAGSFTAAADLLDCHKSLVSARIKELEREMGAALVLRTTRRVALTEAGERLRPHAARLRETLSQARMAVDETQQDMAGPLTISTTSSLAQYVLGPILSELAARHPALRLSLQVNNQLQDPVADVLDFCLRSARMGKLHDDSLVGRLAGYASEHLYASPGYLARHPPILQPADLQRHRLLLMPDEQLGGLALQREGRSLRQPVEALLYLNHYPLRAELALAGQGITLLADYTVGRYLARGELARVLPEWQCDHWPIYLVHPFRTPLSRKYQTFIDFVLPRLRAALPGIAETTEAQTGRASITR</sequence>
<organism evidence="6 8">
    <name type="scientific">Chromobacterium phragmitis</name>
    <dbReference type="NCBI Taxonomy" id="2202141"/>
    <lineage>
        <taxon>Bacteria</taxon>
        <taxon>Pseudomonadati</taxon>
        <taxon>Pseudomonadota</taxon>
        <taxon>Betaproteobacteria</taxon>
        <taxon>Neisseriales</taxon>
        <taxon>Chromobacteriaceae</taxon>
        <taxon>Chromobacterium</taxon>
    </lineage>
</organism>
<dbReference type="PROSITE" id="PS50931">
    <property type="entry name" value="HTH_LYSR"/>
    <property type="match status" value="1"/>
</dbReference>
<dbReference type="Pfam" id="PF00126">
    <property type="entry name" value="HTH_1"/>
    <property type="match status" value="1"/>
</dbReference>
<dbReference type="PANTHER" id="PTHR30537:SF10">
    <property type="entry name" value="TRANSCRIPTIONAL REGULATOR-RELATED"/>
    <property type="match status" value="1"/>
</dbReference>
<dbReference type="InterPro" id="IPR005119">
    <property type="entry name" value="LysR_subst-bd"/>
</dbReference>
<feature type="domain" description="HTH lysR-type" evidence="5">
    <location>
        <begin position="5"/>
        <end position="62"/>
    </location>
</feature>
<dbReference type="InterPro" id="IPR036388">
    <property type="entry name" value="WH-like_DNA-bd_sf"/>
</dbReference>
<dbReference type="FunFam" id="1.10.10.10:FF:000001">
    <property type="entry name" value="LysR family transcriptional regulator"/>
    <property type="match status" value="1"/>
</dbReference>
<evidence type="ECO:0000313" key="9">
    <source>
        <dbReference type="Proteomes" id="UP001462502"/>
    </source>
</evidence>
<dbReference type="AlphaFoldDB" id="A0A344UHS4"/>
<dbReference type="PANTHER" id="PTHR30537">
    <property type="entry name" value="HTH-TYPE TRANSCRIPTIONAL REGULATOR"/>
    <property type="match status" value="1"/>
</dbReference>
<comment type="similarity">
    <text evidence="1">Belongs to the LysR transcriptional regulatory family.</text>
</comment>
<reference evidence="7 9" key="2">
    <citation type="submission" date="2024-05" db="EMBL/GenBank/DDBJ databases">
        <authorList>
            <person name="De Oliveira J.P."/>
            <person name="Noriler S.A."/>
            <person name="De Oliveira A.G."/>
            <person name="Sipoli D.S."/>
        </authorList>
    </citation>
    <scope>NUCLEOTIDE SEQUENCE [LARGE SCALE GENOMIC DNA]</scope>
    <source>
        <strain evidence="7 9">LABIM192</strain>
    </source>
</reference>
<dbReference type="GO" id="GO:0006351">
    <property type="term" value="P:DNA-templated transcription"/>
    <property type="evidence" value="ECO:0007669"/>
    <property type="project" value="TreeGrafter"/>
</dbReference>
<evidence type="ECO:0000259" key="5">
    <source>
        <dbReference type="PROSITE" id="PS50931"/>
    </source>
</evidence>
<evidence type="ECO:0000256" key="3">
    <source>
        <dbReference type="ARBA" id="ARBA00023125"/>
    </source>
</evidence>
<dbReference type="EMBL" id="JBDXMI010000001">
    <property type="protein sequence ID" value="MEO9385893.1"/>
    <property type="molecule type" value="Genomic_DNA"/>
</dbReference>
<keyword evidence="3" id="KW-0238">DNA-binding</keyword>
<dbReference type="InterPro" id="IPR000847">
    <property type="entry name" value="LysR_HTH_N"/>
</dbReference>
<evidence type="ECO:0000256" key="4">
    <source>
        <dbReference type="ARBA" id="ARBA00023163"/>
    </source>
</evidence>
<evidence type="ECO:0000313" key="8">
    <source>
        <dbReference type="Proteomes" id="UP000252038"/>
    </source>
</evidence>
<reference evidence="6 8" key="1">
    <citation type="submission" date="2018-05" db="EMBL/GenBank/DDBJ databases">
        <title>Genome sequencing, assembly and analysis of the novel insecticidal bacterium, Chromobacterium phragmitis.</title>
        <authorList>
            <person name="Sparks M.E."/>
            <person name="Blackburn M.B."/>
            <person name="Gundersen-Rindal D.E."/>
        </authorList>
    </citation>
    <scope>NUCLEOTIDE SEQUENCE [LARGE SCALE GENOMIC DNA]</scope>
    <source>
        <strain evidence="6">IIBBL 274-1</strain>
    </source>
</reference>
<keyword evidence="2" id="KW-0805">Transcription regulation</keyword>
<evidence type="ECO:0000313" key="6">
    <source>
        <dbReference type="EMBL" id="AXE34822.1"/>
    </source>
</evidence>
<gene>
    <name evidence="7" type="ORF">ABI908_17485</name>
    <name evidence="6" type="ORF">DK843_11275</name>
</gene>
<dbReference type="GO" id="GO:0003700">
    <property type="term" value="F:DNA-binding transcription factor activity"/>
    <property type="evidence" value="ECO:0007669"/>
    <property type="project" value="InterPro"/>
</dbReference>
<dbReference type="SUPFAM" id="SSF46785">
    <property type="entry name" value="Winged helix' DNA-binding domain"/>
    <property type="match status" value="1"/>
</dbReference>
<keyword evidence="9" id="KW-1185">Reference proteome</keyword>
<name>A0A344UHS4_9NEIS</name>
<proteinExistence type="inferred from homology"/>
<evidence type="ECO:0000256" key="1">
    <source>
        <dbReference type="ARBA" id="ARBA00009437"/>
    </source>
</evidence>
<accession>A0A344UHS4</accession>
<dbReference type="KEGG" id="chrb:DK843_11275"/>
<evidence type="ECO:0000313" key="7">
    <source>
        <dbReference type="EMBL" id="MEO9385893.1"/>
    </source>
</evidence>
<protein>
    <submittedName>
        <fullName evidence="6">LysR family transcriptional regulator</fullName>
    </submittedName>
</protein>
<dbReference type="InterPro" id="IPR058163">
    <property type="entry name" value="LysR-type_TF_proteobact-type"/>
</dbReference>
<dbReference type="EMBL" id="CP029554">
    <property type="protein sequence ID" value="AXE34822.1"/>
    <property type="molecule type" value="Genomic_DNA"/>
</dbReference>
<dbReference type="Proteomes" id="UP001462502">
    <property type="component" value="Unassembled WGS sequence"/>
</dbReference>